<protein>
    <submittedName>
        <fullName evidence="8">Major facilitator superfamily domain-containing protein</fullName>
    </submittedName>
</protein>
<dbReference type="FunFam" id="1.20.1250.20:FF:000011">
    <property type="entry name" value="MFS multidrug transporter, putative"/>
    <property type="match status" value="1"/>
</dbReference>
<comment type="subcellular location">
    <subcellularLocation>
        <location evidence="1">Membrane</location>
        <topology evidence="1">Multi-pass membrane protein</topology>
    </subcellularLocation>
</comment>
<sequence length="603" mass="66068">MAASNPEKEPPATHIHIHTQSRTTGYGSPSSSTELDDDIAEEKKNNNNPTTTSSPTSSDSSSSSSDSEPEEDPLSPLEHALTAAISTEAAAHDSLGPTRTMTSVASAASRLPDFEVTFDDNDPENPRNWNVWYRGWIIFTVSFSTWVVVLLSSIYTATIPGIQHEFDASQTIVTLGLTTYLFGLAGGTVVVAPMSELYGRRPVYLSCFAVFTLLIIPCGLATSVAELLVVRFFVALFGSATLANSPGSVVDIAHPDYLALCMLLWSIAPLNGPVIGPIIGGFVYQYLGWRWANWINMMLGGLAFLFLLTVKETYAPVLLQSKAARRRASTADDRWWSPFDSSASALSLIKLNLSRPFVLATTEPILWFFNFWLSIVYSILYLCFVAYPIVFVEHRGWSPSMSGLAFIGIGAGVIVAIILEPLWRHIILSHKKDPETGLVYPEASASIMTLGAVLTPLGQLVFAWTCLPAERFHWAIPIAFGIPFGMGNTMSFIYGSNYLAGSYGRYSASALASNAVIRSVVGGTLPLAAPAMYHNLTPQWAGTLLGLLCVCLIPIPWMFYRYGDRIRAKSKVIRQMREETDKSEGRRAKHAARAARRATWRRL</sequence>
<keyword evidence="3 6" id="KW-1133">Transmembrane helix</keyword>
<evidence type="ECO:0000256" key="2">
    <source>
        <dbReference type="ARBA" id="ARBA00022692"/>
    </source>
</evidence>
<dbReference type="PROSITE" id="PS00216">
    <property type="entry name" value="SUGAR_TRANSPORT_1"/>
    <property type="match status" value="1"/>
</dbReference>
<keyword evidence="4 6" id="KW-0472">Membrane</keyword>
<feature type="transmembrane region" description="Helical" evidence="6">
    <location>
        <begin position="291"/>
        <end position="310"/>
    </location>
</feature>
<reference evidence="8" key="1">
    <citation type="submission" date="2023-06" db="EMBL/GenBank/DDBJ databases">
        <title>Genome-scale phylogeny and comparative genomics of the fungal order Sordariales.</title>
        <authorList>
            <consortium name="Lawrence Berkeley National Laboratory"/>
            <person name="Hensen N."/>
            <person name="Bonometti L."/>
            <person name="Westerberg I."/>
            <person name="Brannstrom I.O."/>
            <person name="Guillou S."/>
            <person name="Cros-Aarteil S."/>
            <person name="Calhoun S."/>
            <person name="Haridas S."/>
            <person name="Kuo A."/>
            <person name="Mondo S."/>
            <person name="Pangilinan J."/>
            <person name="Riley R."/>
            <person name="LaButti K."/>
            <person name="Andreopoulos B."/>
            <person name="Lipzen A."/>
            <person name="Chen C."/>
            <person name="Yanf M."/>
            <person name="Daum C."/>
            <person name="Ng V."/>
            <person name="Clum A."/>
            <person name="Steindorff A."/>
            <person name="Ohm R."/>
            <person name="Martin F."/>
            <person name="Silar P."/>
            <person name="Natvig D."/>
            <person name="Lalanne C."/>
            <person name="Gautier V."/>
            <person name="Ament-velasquez S.L."/>
            <person name="Kruys A."/>
            <person name="Hutchinson M.I."/>
            <person name="Powell A.J."/>
            <person name="Barry K."/>
            <person name="Miller A.N."/>
            <person name="Grigoriev I.V."/>
            <person name="Debuchy R."/>
            <person name="Gladieux P."/>
            <person name="Thoren M.H."/>
            <person name="Johannesson H."/>
        </authorList>
    </citation>
    <scope>NUCLEOTIDE SEQUENCE</scope>
    <source>
        <strain evidence="8">SMH3391-2</strain>
    </source>
</reference>
<feature type="compositionally biased region" description="Low complexity" evidence="5">
    <location>
        <begin position="49"/>
        <end position="66"/>
    </location>
</feature>
<accession>A0AA39X150</accession>
<gene>
    <name evidence="8" type="ORF">B0T17DRAFT_590932</name>
</gene>
<feature type="transmembrane region" description="Helical" evidence="6">
    <location>
        <begin position="404"/>
        <end position="423"/>
    </location>
</feature>
<feature type="transmembrane region" description="Helical" evidence="6">
    <location>
        <begin position="540"/>
        <end position="560"/>
    </location>
</feature>
<comment type="caution">
    <text evidence="8">The sequence shown here is derived from an EMBL/GenBank/DDBJ whole genome shotgun (WGS) entry which is preliminary data.</text>
</comment>
<feature type="transmembrane region" description="Helical" evidence="6">
    <location>
        <begin position="136"/>
        <end position="159"/>
    </location>
</feature>
<dbReference type="GO" id="GO:0140115">
    <property type="term" value="P:export across plasma membrane"/>
    <property type="evidence" value="ECO:0007669"/>
    <property type="project" value="UniProtKB-ARBA"/>
</dbReference>
<dbReference type="GO" id="GO:0005886">
    <property type="term" value="C:plasma membrane"/>
    <property type="evidence" value="ECO:0007669"/>
    <property type="project" value="TreeGrafter"/>
</dbReference>
<evidence type="ECO:0000313" key="8">
    <source>
        <dbReference type="EMBL" id="KAK0625321.1"/>
    </source>
</evidence>
<feature type="transmembrane region" description="Helical" evidence="6">
    <location>
        <begin position="474"/>
        <end position="494"/>
    </location>
</feature>
<dbReference type="InterPro" id="IPR005829">
    <property type="entry name" value="Sugar_transporter_CS"/>
</dbReference>
<feature type="transmembrane region" description="Helical" evidence="6">
    <location>
        <begin position="204"/>
        <end position="237"/>
    </location>
</feature>
<dbReference type="InterPro" id="IPR036259">
    <property type="entry name" value="MFS_trans_sf"/>
</dbReference>
<organism evidence="8 9">
    <name type="scientific">Bombardia bombarda</name>
    <dbReference type="NCBI Taxonomy" id="252184"/>
    <lineage>
        <taxon>Eukaryota</taxon>
        <taxon>Fungi</taxon>
        <taxon>Dikarya</taxon>
        <taxon>Ascomycota</taxon>
        <taxon>Pezizomycotina</taxon>
        <taxon>Sordariomycetes</taxon>
        <taxon>Sordariomycetidae</taxon>
        <taxon>Sordariales</taxon>
        <taxon>Lasiosphaeriaceae</taxon>
        <taxon>Bombardia</taxon>
    </lineage>
</organism>
<dbReference type="InterPro" id="IPR020846">
    <property type="entry name" value="MFS_dom"/>
</dbReference>
<feature type="compositionally biased region" description="Polar residues" evidence="5">
    <location>
        <begin position="18"/>
        <end position="33"/>
    </location>
</feature>
<feature type="transmembrane region" description="Helical" evidence="6">
    <location>
        <begin position="257"/>
        <end position="284"/>
    </location>
</feature>
<evidence type="ECO:0000256" key="1">
    <source>
        <dbReference type="ARBA" id="ARBA00004141"/>
    </source>
</evidence>
<dbReference type="AlphaFoldDB" id="A0AA39X150"/>
<dbReference type="SUPFAM" id="SSF103473">
    <property type="entry name" value="MFS general substrate transporter"/>
    <property type="match status" value="1"/>
</dbReference>
<dbReference type="GO" id="GO:0022857">
    <property type="term" value="F:transmembrane transporter activity"/>
    <property type="evidence" value="ECO:0007669"/>
    <property type="project" value="InterPro"/>
</dbReference>
<evidence type="ECO:0000313" key="9">
    <source>
        <dbReference type="Proteomes" id="UP001174934"/>
    </source>
</evidence>
<evidence type="ECO:0000256" key="4">
    <source>
        <dbReference type="ARBA" id="ARBA00023136"/>
    </source>
</evidence>
<dbReference type="PANTHER" id="PTHR23502:SF12">
    <property type="entry name" value="MULTIDRUG TRANSPORTER, PUTATIVE (AFU_ORTHOLOGUE AFUA_1G06440)-RELATED"/>
    <property type="match status" value="1"/>
</dbReference>
<keyword evidence="2 6" id="KW-0812">Transmembrane</keyword>
<feature type="transmembrane region" description="Helical" evidence="6">
    <location>
        <begin position="443"/>
        <end position="467"/>
    </location>
</feature>
<dbReference type="GO" id="GO:0042908">
    <property type="term" value="P:xenobiotic transport"/>
    <property type="evidence" value="ECO:0007669"/>
    <property type="project" value="UniProtKB-ARBA"/>
</dbReference>
<evidence type="ECO:0000256" key="6">
    <source>
        <dbReference type="SAM" id="Phobius"/>
    </source>
</evidence>
<evidence type="ECO:0000259" key="7">
    <source>
        <dbReference type="PROSITE" id="PS50850"/>
    </source>
</evidence>
<dbReference type="PROSITE" id="PS50850">
    <property type="entry name" value="MFS"/>
    <property type="match status" value="1"/>
</dbReference>
<feature type="compositionally biased region" description="Basic residues" evidence="5">
    <location>
        <begin position="587"/>
        <end position="603"/>
    </location>
</feature>
<dbReference type="Gene3D" id="1.20.1250.20">
    <property type="entry name" value="MFS general substrate transporter like domains"/>
    <property type="match status" value="1"/>
</dbReference>
<feature type="region of interest" description="Disordered" evidence="5">
    <location>
        <begin position="577"/>
        <end position="603"/>
    </location>
</feature>
<feature type="compositionally biased region" description="Basic and acidic residues" evidence="5">
    <location>
        <begin position="577"/>
        <end position="586"/>
    </location>
</feature>
<dbReference type="EMBL" id="JAULSR010000003">
    <property type="protein sequence ID" value="KAK0625321.1"/>
    <property type="molecule type" value="Genomic_DNA"/>
</dbReference>
<feature type="region of interest" description="Disordered" evidence="5">
    <location>
        <begin position="1"/>
        <end position="75"/>
    </location>
</feature>
<dbReference type="Proteomes" id="UP001174934">
    <property type="component" value="Unassembled WGS sequence"/>
</dbReference>
<feature type="transmembrane region" description="Helical" evidence="6">
    <location>
        <begin position="365"/>
        <end position="392"/>
    </location>
</feature>
<dbReference type="Pfam" id="PF07690">
    <property type="entry name" value="MFS_1"/>
    <property type="match status" value="1"/>
</dbReference>
<keyword evidence="9" id="KW-1185">Reference proteome</keyword>
<dbReference type="CDD" id="cd17323">
    <property type="entry name" value="MFS_Tpo1_MDR_like"/>
    <property type="match status" value="1"/>
</dbReference>
<feature type="transmembrane region" description="Helical" evidence="6">
    <location>
        <begin position="171"/>
        <end position="192"/>
    </location>
</feature>
<feature type="compositionally biased region" description="Basic and acidic residues" evidence="5">
    <location>
        <begin position="1"/>
        <end position="11"/>
    </location>
</feature>
<evidence type="ECO:0000256" key="3">
    <source>
        <dbReference type="ARBA" id="ARBA00022989"/>
    </source>
</evidence>
<name>A0AA39X150_9PEZI</name>
<dbReference type="PANTHER" id="PTHR23502">
    <property type="entry name" value="MAJOR FACILITATOR SUPERFAMILY"/>
    <property type="match status" value="1"/>
</dbReference>
<dbReference type="InterPro" id="IPR011701">
    <property type="entry name" value="MFS"/>
</dbReference>
<feature type="domain" description="Major facilitator superfamily (MFS) profile" evidence="7">
    <location>
        <begin position="137"/>
        <end position="603"/>
    </location>
</feature>
<evidence type="ECO:0000256" key="5">
    <source>
        <dbReference type="SAM" id="MobiDB-lite"/>
    </source>
</evidence>
<proteinExistence type="predicted"/>